<feature type="domain" description="UvrD-like helicase ATP-binding" evidence="8">
    <location>
        <begin position="11"/>
        <end position="280"/>
    </location>
</feature>
<dbReference type="GO" id="GO:0043138">
    <property type="term" value="F:3'-5' DNA helicase activity"/>
    <property type="evidence" value="ECO:0007669"/>
    <property type="project" value="TreeGrafter"/>
</dbReference>
<keyword evidence="2 6" id="KW-0378">Hydrolase</keyword>
<organism evidence="9 10">
    <name type="scientific">Photobacterium swingsii</name>
    <dbReference type="NCBI Taxonomy" id="680026"/>
    <lineage>
        <taxon>Bacteria</taxon>
        <taxon>Pseudomonadati</taxon>
        <taxon>Pseudomonadota</taxon>
        <taxon>Gammaproteobacteria</taxon>
        <taxon>Vibrionales</taxon>
        <taxon>Vibrionaceae</taxon>
        <taxon>Photobacterium</taxon>
    </lineage>
</organism>
<dbReference type="GO" id="GO:0003677">
    <property type="term" value="F:DNA binding"/>
    <property type="evidence" value="ECO:0007669"/>
    <property type="project" value="InterPro"/>
</dbReference>
<protein>
    <recommendedName>
        <fullName evidence="5">DNA 3'-5' helicase II</fullName>
    </recommendedName>
</protein>
<dbReference type="GO" id="GO:0016787">
    <property type="term" value="F:hydrolase activity"/>
    <property type="evidence" value="ECO:0007669"/>
    <property type="project" value="UniProtKB-UniRule"/>
</dbReference>
<comment type="caution">
    <text evidence="9">The sequence shown here is derived from an EMBL/GenBank/DDBJ whole genome shotgun (WGS) entry which is preliminary data.</text>
</comment>
<proteinExistence type="predicted"/>
<dbReference type="PROSITE" id="PS51198">
    <property type="entry name" value="UVRD_HELICASE_ATP_BIND"/>
    <property type="match status" value="1"/>
</dbReference>
<evidence type="ECO:0000256" key="3">
    <source>
        <dbReference type="ARBA" id="ARBA00022806"/>
    </source>
</evidence>
<dbReference type="InterPro" id="IPR000212">
    <property type="entry name" value="DNA_helicase_UvrD/REP"/>
</dbReference>
<name>A0A2T3P738_9GAMM</name>
<keyword evidence="3 6" id="KW-0347">Helicase</keyword>
<feature type="binding site" evidence="6">
    <location>
        <begin position="32"/>
        <end position="39"/>
    </location>
    <ligand>
        <name>ATP</name>
        <dbReference type="ChEBI" id="CHEBI:30616"/>
    </ligand>
</feature>
<dbReference type="AlphaFoldDB" id="A0A2T3P738"/>
<sequence>MTSRINSPDTQADIDLRELLSREQKSGFVMVAGAGSGKTTSLIKALDHLKQVKAKEYLSQNKKIACITYTEVAVNEILDDIGNSELFHISTIHSFLWRIIQPFKKDMIQWIIDNLNNKITEAESRIAKKRTQERTRVKLRRDIARYEEIIPQISRLESLSYGMGSDYVNGVLGHSDILKMVPEIILNNILLRKIIAKRFPVIFIDESQDTNKNIVIALKKIYETVDVDFYLGFFGDPMQKIYMEGVGTIVPEEGWLTINKPENFRCPQEVLKTIKNIRAESDDLVQIGGRVLEVDGSPHLLDGSVNIFIYNKDSNHHSKLEYVRNYLSETCEDPLWNSNNKDIRMLVLIHRMAALRLKFDSIYSALNDNGNHSLKNGLLDGTSWVLKDFLKSILPLVEAHLRNDDYEVISILRSISPLLSAESILDSDLSQTLNNLSDDIYHISNNLRPDSQVTFRDLLAYIYDRKTINIDERFIPYLNGDYVESEQTSAINAFLNCPAKEILAYKSYIDDISPFVTQQGVKGAQFERVLLVINDDESNHNSFSYGKLFGFTSLSEKDQANLDSGNDSVTDRTRRLLYVCCSRAKKDLAIVLFVPDVEIAKAAIISKGYFEESCIHTF</sequence>
<keyword evidence="4 6" id="KW-0067">ATP-binding</keyword>
<evidence type="ECO:0000313" key="10">
    <source>
        <dbReference type="Proteomes" id="UP000240481"/>
    </source>
</evidence>
<dbReference type="Pfam" id="PF13245">
    <property type="entry name" value="AAA_19"/>
    <property type="match status" value="1"/>
</dbReference>
<dbReference type="GO" id="GO:0005524">
    <property type="term" value="F:ATP binding"/>
    <property type="evidence" value="ECO:0007669"/>
    <property type="project" value="UniProtKB-UniRule"/>
</dbReference>
<dbReference type="GO" id="GO:0000725">
    <property type="term" value="P:recombinational repair"/>
    <property type="evidence" value="ECO:0007669"/>
    <property type="project" value="TreeGrafter"/>
</dbReference>
<keyword evidence="10" id="KW-1185">Reference proteome</keyword>
<reference evidence="9 10" key="1">
    <citation type="submission" date="2018-01" db="EMBL/GenBank/DDBJ databases">
        <title>Whole genome sequencing of Histamine producing bacteria.</title>
        <authorList>
            <person name="Butler K."/>
        </authorList>
    </citation>
    <scope>NUCLEOTIDE SEQUENCE [LARGE SCALE GENOMIC DNA]</scope>
    <source>
        <strain evidence="9 10">DSM 24669</strain>
    </source>
</reference>
<dbReference type="PANTHER" id="PTHR11070">
    <property type="entry name" value="UVRD / RECB / PCRA DNA HELICASE FAMILY MEMBER"/>
    <property type="match status" value="1"/>
</dbReference>
<evidence type="ECO:0000256" key="2">
    <source>
        <dbReference type="ARBA" id="ARBA00022801"/>
    </source>
</evidence>
<dbReference type="EMBL" id="PYLZ01000005">
    <property type="protein sequence ID" value="PSW24455.1"/>
    <property type="molecule type" value="Genomic_DNA"/>
</dbReference>
<dbReference type="SUPFAM" id="SSF52540">
    <property type="entry name" value="P-loop containing nucleoside triphosphate hydrolases"/>
    <property type="match status" value="1"/>
</dbReference>
<dbReference type="PANTHER" id="PTHR11070:SF2">
    <property type="entry name" value="ATP-DEPENDENT DNA HELICASE SRS2"/>
    <property type="match status" value="1"/>
</dbReference>
<feature type="coiled-coil region" evidence="7">
    <location>
        <begin position="112"/>
        <end position="149"/>
    </location>
</feature>
<dbReference type="STRING" id="680026.AB733_11920"/>
<evidence type="ECO:0000256" key="6">
    <source>
        <dbReference type="PROSITE-ProRule" id="PRU00560"/>
    </source>
</evidence>
<dbReference type="Proteomes" id="UP000240481">
    <property type="component" value="Unassembled WGS sequence"/>
</dbReference>
<evidence type="ECO:0000313" key="9">
    <source>
        <dbReference type="EMBL" id="PSW24455.1"/>
    </source>
</evidence>
<dbReference type="Gene3D" id="3.40.50.300">
    <property type="entry name" value="P-loop containing nucleotide triphosphate hydrolases"/>
    <property type="match status" value="2"/>
</dbReference>
<dbReference type="RefSeq" id="WP_107302710.1">
    <property type="nucleotide sequence ID" value="NZ_AP024853.1"/>
</dbReference>
<evidence type="ECO:0000256" key="5">
    <source>
        <dbReference type="ARBA" id="ARBA00034923"/>
    </source>
</evidence>
<evidence type="ECO:0000256" key="1">
    <source>
        <dbReference type="ARBA" id="ARBA00022741"/>
    </source>
</evidence>
<evidence type="ECO:0000256" key="4">
    <source>
        <dbReference type="ARBA" id="ARBA00022840"/>
    </source>
</evidence>
<accession>A0A2T3P738</accession>
<evidence type="ECO:0000256" key="7">
    <source>
        <dbReference type="SAM" id="Coils"/>
    </source>
</evidence>
<keyword evidence="1 6" id="KW-0547">Nucleotide-binding</keyword>
<dbReference type="OrthoDB" id="384988at2"/>
<dbReference type="InterPro" id="IPR027417">
    <property type="entry name" value="P-loop_NTPase"/>
</dbReference>
<keyword evidence="7" id="KW-0175">Coiled coil</keyword>
<dbReference type="InterPro" id="IPR014016">
    <property type="entry name" value="UvrD-like_ATP-bd"/>
</dbReference>
<gene>
    <name evidence="9" type="ORF">C9I94_10470</name>
</gene>
<evidence type="ECO:0000259" key="8">
    <source>
        <dbReference type="PROSITE" id="PS51198"/>
    </source>
</evidence>